<keyword evidence="12" id="KW-0808">Transferase</keyword>
<evidence type="ECO:0000256" key="25">
    <source>
        <dbReference type="ARBA" id="ARBA00049902"/>
    </source>
</evidence>
<evidence type="ECO:0000256" key="5">
    <source>
        <dbReference type="ARBA" id="ARBA00012448"/>
    </source>
</evidence>
<dbReference type="InterPro" id="IPR036950">
    <property type="entry name" value="PBP_transglycosylase"/>
</dbReference>
<keyword evidence="22" id="KW-0961">Cell wall biogenesis/degradation</keyword>
<keyword evidence="11" id="KW-0328">Glycosyltransferase</keyword>
<evidence type="ECO:0000256" key="22">
    <source>
        <dbReference type="ARBA" id="ARBA00023316"/>
    </source>
</evidence>
<keyword evidence="19" id="KW-0472">Membrane</keyword>
<keyword evidence="9" id="KW-0121">Carboxypeptidase</keyword>
<keyword evidence="10" id="KW-0645">Protease</keyword>
<dbReference type="SUPFAM" id="SSF56601">
    <property type="entry name" value="beta-lactamase/transpeptidase-like"/>
    <property type="match status" value="1"/>
</dbReference>
<dbReference type="GO" id="GO:0046677">
    <property type="term" value="P:response to antibiotic"/>
    <property type="evidence" value="ECO:0007669"/>
    <property type="project" value="UniProtKB-KW"/>
</dbReference>
<evidence type="ECO:0000259" key="29">
    <source>
        <dbReference type="Pfam" id="PF00912"/>
    </source>
</evidence>
<evidence type="ECO:0000256" key="7">
    <source>
        <dbReference type="ARBA" id="ARBA00022475"/>
    </source>
</evidence>
<evidence type="ECO:0000256" key="13">
    <source>
        <dbReference type="ARBA" id="ARBA00022692"/>
    </source>
</evidence>
<evidence type="ECO:0000259" key="30">
    <source>
        <dbReference type="Pfam" id="PF17092"/>
    </source>
</evidence>
<dbReference type="Pfam" id="PF00912">
    <property type="entry name" value="Transgly"/>
    <property type="match status" value="1"/>
</dbReference>
<keyword evidence="20" id="KW-0046">Antibiotic resistance</keyword>
<dbReference type="GO" id="GO:0030288">
    <property type="term" value="C:outer membrane-bounded periplasmic space"/>
    <property type="evidence" value="ECO:0007669"/>
    <property type="project" value="TreeGrafter"/>
</dbReference>
<evidence type="ECO:0000256" key="19">
    <source>
        <dbReference type="ARBA" id="ARBA00023136"/>
    </source>
</evidence>
<feature type="compositionally biased region" description="Polar residues" evidence="27">
    <location>
        <begin position="786"/>
        <end position="795"/>
    </location>
</feature>
<keyword evidence="32" id="KW-1185">Reference proteome</keyword>
<dbReference type="UniPathway" id="UPA00219"/>
<evidence type="ECO:0000256" key="8">
    <source>
        <dbReference type="ARBA" id="ARBA00022519"/>
    </source>
</evidence>
<comment type="pathway">
    <text evidence="26">Glycan biosynthesis.</text>
</comment>
<dbReference type="NCBIfam" id="TIGR02074">
    <property type="entry name" value="PBP_1a_fam"/>
    <property type="match status" value="1"/>
</dbReference>
<feature type="domain" description="Penicillin-binding protein OB-like" evidence="30">
    <location>
        <begin position="317"/>
        <end position="425"/>
    </location>
</feature>
<evidence type="ECO:0000259" key="28">
    <source>
        <dbReference type="Pfam" id="PF00905"/>
    </source>
</evidence>
<dbReference type="Proteomes" id="UP000325161">
    <property type="component" value="Chromosome"/>
</dbReference>
<dbReference type="GO" id="GO:0009002">
    <property type="term" value="F:serine-type D-Ala-D-Ala carboxypeptidase activity"/>
    <property type="evidence" value="ECO:0007669"/>
    <property type="project" value="UniProtKB-EC"/>
</dbReference>
<proteinExistence type="inferred from homology"/>
<dbReference type="RefSeq" id="WP_148818175.1">
    <property type="nucleotide sequence ID" value="NZ_CP043046.1"/>
</dbReference>
<keyword evidence="16" id="KW-0735">Signal-anchor</keyword>
<keyword evidence="14" id="KW-0378">Hydrolase</keyword>
<dbReference type="InterPro" id="IPR001264">
    <property type="entry name" value="Glyco_trans_51"/>
</dbReference>
<dbReference type="Pfam" id="PF17092">
    <property type="entry name" value="PCB_OB"/>
    <property type="match status" value="1"/>
</dbReference>
<evidence type="ECO:0000256" key="16">
    <source>
        <dbReference type="ARBA" id="ARBA00022968"/>
    </source>
</evidence>
<keyword evidence="17" id="KW-0573">Peptidoglycan synthesis</keyword>
<dbReference type="PANTHER" id="PTHR32282">
    <property type="entry name" value="BINDING PROTEIN TRANSPEPTIDASE, PUTATIVE-RELATED"/>
    <property type="match status" value="1"/>
</dbReference>
<comment type="catalytic activity">
    <reaction evidence="23">
        <text>Preferential cleavage: (Ac)2-L-Lys-D-Ala-|-D-Ala. Also transpeptidation of peptidyl-alanyl moieties that are N-acyl substituents of D-alanine.</text>
        <dbReference type="EC" id="3.4.16.4"/>
    </reaction>
</comment>
<dbReference type="EC" id="2.4.99.28" evidence="24"/>
<gene>
    <name evidence="31" type="ORF">FXN63_24795</name>
</gene>
<dbReference type="InterPro" id="IPR050396">
    <property type="entry name" value="Glycosyltr_51/Transpeptidase"/>
</dbReference>
<keyword evidence="18" id="KW-1133">Transmembrane helix</keyword>
<feature type="region of interest" description="Disordered" evidence="27">
    <location>
        <begin position="748"/>
        <end position="795"/>
    </location>
</feature>
<dbReference type="OrthoDB" id="9766909at2"/>
<evidence type="ECO:0000256" key="3">
    <source>
        <dbReference type="ARBA" id="ARBA00007090"/>
    </source>
</evidence>
<dbReference type="Gene3D" id="3.40.710.10">
    <property type="entry name" value="DD-peptidase/beta-lactamase superfamily"/>
    <property type="match status" value="2"/>
</dbReference>
<keyword evidence="8" id="KW-0997">Cell inner membrane</keyword>
<evidence type="ECO:0000256" key="4">
    <source>
        <dbReference type="ARBA" id="ARBA00007739"/>
    </source>
</evidence>
<comment type="catalytic activity">
    <reaction evidence="25">
        <text>[GlcNAc-(1-&gt;4)-Mur2Ac(oyl-L-Ala-gamma-D-Glu-L-Lys-D-Ala-D-Ala)](n)-di-trans,octa-cis-undecaprenyl diphosphate + beta-D-GlcNAc-(1-&gt;4)-Mur2Ac(oyl-L-Ala-gamma-D-Glu-L-Lys-D-Ala-D-Ala)-di-trans,octa-cis-undecaprenyl diphosphate = [GlcNAc-(1-&gt;4)-Mur2Ac(oyl-L-Ala-gamma-D-Glu-L-Lys-D-Ala-D-Ala)](n+1)-di-trans,octa-cis-undecaprenyl diphosphate + di-trans,octa-cis-undecaprenyl diphosphate + H(+)</text>
        <dbReference type="Rhea" id="RHEA:23708"/>
        <dbReference type="Rhea" id="RHEA-COMP:9602"/>
        <dbReference type="Rhea" id="RHEA-COMP:9603"/>
        <dbReference type="ChEBI" id="CHEBI:15378"/>
        <dbReference type="ChEBI" id="CHEBI:58405"/>
        <dbReference type="ChEBI" id="CHEBI:60033"/>
        <dbReference type="ChEBI" id="CHEBI:78435"/>
        <dbReference type="EC" id="2.4.99.28"/>
    </reaction>
</comment>
<sequence length="795" mass="86743">MLRFFLKLAGIFAGLAACGVLLVGLALALAYPNLPDLDALTNYHPKVPLRVFTADNVLIGEFGEERRNVVRINEVPDVLKSAILSAEDDRFYQHGGIDWAGVTRAALTNLVNLEKSQGASTITMQVARNFYLSSEKTYTRKLYEILLTFKIEASLTKDQILELYINQIYLGQRSYGFASAARIYFGKPLSEISTAEAAMLAGIPKAPSRYNPVVNPTRAKLRQQYILQRMNNLGYLTADEYRVAAAEVVKNKPLGGEFAVHAEYVAELARQLVYDIYKEETYSRGLNVYTTVLKDHQDAAYASVREGILDYERRHGYRGPDAFVDLPDGLEKNPEKFNEFIDDALNDHPDNDNLVAAVVLSADSKKVVAARSSNDIIEITGSGLKFAAASLTDKAQPAKKIRRGAIVRLLNNGKTGWEILQAPAVQAAFVSTDPTDGAIKAMVGGFDFSRGKFNRVTQAWRQPGSSFKPFIYAASLEKGLTPSTVISDSPFVLEASQTGSQRWEPKNYGGDYGEPLTMKSALAKSKNMVSIRILQAIGPKYAQDFVGRFGFDPARHPAYLTMALGAGQVTLLQEAGAYSVFANGGYRVTPFLIDKVTDSSGRVLMQARPPKAGDESVRAIDARTAFVADTMLRNNVRTGTANRAMSLKRNDVGGKTGTTNDSVDAWFAGYTPALVGIAWMGYDQPKSLGSRETGGGAAMPIWLDYMQKALKGVPEREQKPPPGLKFVNGDYYFDEFPPGQAIASIGVPKPAEDPLSNLIDSWGNTSGNRQALPPSQDFPPAGSNRPWGTSGQVTP</sequence>
<comment type="pathway">
    <text evidence="2">Cell wall biogenesis; peptidoglycan biosynthesis.</text>
</comment>
<keyword evidence="21" id="KW-0511">Multifunctional enzyme</keyword>
<dbReference type="FunFam" id="1.10.3810.10:FF:000003">
    <property type="entry name" value="Penicillin-binding protein 1a"/>
    <property type="match status" value="1"/>
</dbReference>
<feature type="compositionally biased region" description="Polar residues" evidence="27">
    <location>
        <begin position="758"/>
        <end position="769"/>
    </location>
</feature>
<dbReference type="SUPFAM" id="SSF53955">
    <property type="entry name" value="Lysozyme-like"/>
    <property type="match status" value="1"/>
</dbReference>
<evidence type="ECO:0000256" key="17">
    <source>
        <dbReference type="ARBA" id="ARBA00022984"/>
    </source>
</evidence>
<dbReference type="GO" id="GO:0008658">
    <property type="term" value="F:penicillin binding"/>
    <property type="evidence" value="ECO:0007669"/>
    <property type="project" value="InterPro"/>
</dbReference>
<dbReference type="InterPro" id="IPR031376">
    <property type="entry name" value="PCB_OB"/>
</dbReference>
<feature type="domain" description="Glycosyl transferase family 51" evidence="29">
    <location>
        <begin position="57"/>
        <end position="230"/>
    </location>
</feature>
<organism evidence="31 32">
    <name type="scientific">Pigmentiphaga aceris</name>
    <dbReference type="NCBI Taxonomy" id="1940612"/>
    <lineage>
        <taxon>Bacteria</taxon>
        <taxon>Pseudomonadati</taxon>
        <taxon>Pseudomonadota</taxon>
        <taxon>Betaproteobacteria</taxon>
        <taxon>Burkholderiales</taxon>
        <taxon>Alcaligenaceae</taxon>
        <taxon>Pigmentiphaga</taxon>
    </lineage>
</organism>
<evidence type="ECO:0000313" key="31">
    <source>
        <dbReference type="EMBL" id="QEI08704.1"/>
    </source>
</evidence>
<dbReference type="AlphaFoldDB" id="A0A5C0B442"/>
<evidence type="ECO:0000256" key="6">
    <source>
        <dbReference type="ARBA" id="ARBA00018638"/>
    </source>
</evidence>
<protein>
    <recommendedName>
        <fullName evidence="6">Penicillin-binding protein 1A</fullName>
        <ecNumber evidence="24">2.4.99.28</ecNumber>
        <ecNumber evidence="5">3.4.16.4</ecNumber>
    </recommendedName>
</protein>
<dbReference type="Pfam" id="PF00905">
    <property type="entry name" value="Transpeptidase"/>
    <property type="match status" value="1"/>
</dbReference>
<dbReference type="KEGG" id="pacr:FXN63_24795"/>
<dbReference type="GO" id="GO:0009252">
    <property type="term" value="P:peptidoglycan biosynthetic process"/>
    <property type="evidence" value="ECO:0007669"/>
    <property type="project" value="UniProtKB-UniPathway"/>
</dbReference>
<keyword evidence="15" id="KW-0133">Cell shape</keyword>
<evidence type="ECO:0000256" key="11">
    <source>
        <dbReference type="ARBA" id="ARBA00022676"/>
    </source>
</evidence>
<evidence type="ECO:0000256" key="14">
    <source>
        <dbReference type="ARBA" id="ARBA00022801"/>
    </source>
</evidence>
<evidence type="ECO:0000256" key="21">
    <source>
        <dbReference type="ARBA" id="ARBA00023268"/>
    </source>
</evidence>
<evidence type="ECO:0000256" key="24">
    <source>
        <dbReference type="ARBA" id="ARBA00044770"/>
    </source>
</evidence>
<evidence type="ECO:0000256" key="26">
    <source>
        <dbReference type="ARBA" id="ARBA00060592"/>
    </source>
</evidence>
<feature type="domain" description="Penicillin-binding protein transpeptidase" evidence="28">
    <location>
        <begin position="428"/>
        <end position="701"/>
    </location>
</feature>
<evidence type="ECO:0000256" key="27">
    <source>
        <dbReference type="SAM" id="MobiDB-lite"/>
    </source>
</evidence>
<dbReference type="EC" id="3.4.16.4" evidence="5"/>
<reference evidence="31 32" key="1">
    <citation type="submission" date="2019-08" db="EMBL/GenBank/DDBJ databases">
        <title>Amphibian skin-associated Pigmentiphaga: genome sequence and occurrence across geography and hosts.</title>
        <authorList>
            <person name="Bletz M.C."/>
            <person name="Bunk B."/>
            <person name="Sproeer C."/>
            <person name="Biwer P."/>
            <person name="Reiter S."/>
            <person name="Rabemananjara F.C.E."/>
            <person name="Schulz S."/>
            <person name="Overmann J."/>
            <person name="Vences M."/>
        </authorList>
    </citation>
    <scope>NUCLEOTIDE SEQUENCE [LARGE SCALE GENOMIC DNA]</scope>
    <source>
        <strain evidence="31 32">Mada1488</strain>
    </source>
</reference>
<name>A0A5C0B442_9BURK</name>
<dbReference type="PANTHER" id="PTHR32282:SF27">
    <property type="entry name" value="PENICILLIN-BINDING PROTEIN 1A"/>
    <property type="match status" value="1"/>
</dbReference>
<keyword evidence="7" id="KW-1003">Cell membrane</keyword>
<keyword evidence="13" id="KW-0812">Transmembrane</keyword>
<dbReference type="GO" id="GO:0071555">
    <property type="term" value="P:cell wall organization"/>
    <property type="evidence" value="ECO:0007669"/>
    <property type="project" value="UniProtKB-KW"/>
</dbReference>
<dbReference type="GO" id="GO:0008360">
    <property type="term" value="P:regulation of cell shape"/>
    <property type="evidence" value="ECO:0007669"/>
    <property type="project" value="UniProtKB-KW"/>
</dbReference>
<evidence type="ECO:0000256" key="1">
    <source>
        <dbReference type="ARBA" id="ARBA00004249"/>
    </source>
</evidence>
<evidence type="ECO:0000256" key="2">
    <source>
        <dbReference type="ARBA" id="ARBA00004752"/>
    </source>
</evidence>
<evidence type="ECO:0000313" key="32">
    <source>
        <dbReference type="Proteomes" id="UP000325161"/>
    </source>
</evidence>
<dbReference type="GO" id="GO:0006508">
    <property type="term" value="P:proteolysis"/>
    <property type="evidence" value="ECO:0007669"/>
    <property type="project" value="UniProtKB-KW"/>
</dbReference>
<comment type="subcellular location">
    <subcellularLocation>
        <location evidence="1">Cell inner membrane</location>
        <topology evidence="1">Single-pass type II membrane protein</topology>
    </subcellularLocation>
</comment>
<evidence type="ECO:0000256" key="20">
    <source>
        <dbReference type="ARBA" id="ARBA00023251"/>
    </source>
</evidence>
<dbReference type="Gene3D" id="1.10.3810.10">
    <property type="entry name" value="Biosynthetic peptidoglycan transglycosylase-like"/>
    <property type="match status" value="1"/>
</dbReference>
<comment type="similarity">
    <text evidence="4">In the N-terminal section; belongs to the glycosyltransferase 51 family.</text>
</comment>
<accession>A0A5C0B442</accession>
<evidence type="ECO:0000256" key="23">
    <source>
        <dbReference type="ARBA" id="ARBA00034000"/>
    </source>
</evidence>
<evidence type="ECO:0000256" key="15">
    <source>
        <dbReference type="ARBA" id="ARBA00022960"/>
    </source>
</evidence>
<dbReference type="PROSITE" id="PS51257">
    <property type="entry name" value="PROKAR_LIPOPROTEIN"/>
    <property type="match status" value="1"/>
</dbReference>
<dbReference type="InterPro" id="IPR012338">
    <property type="entry name" value="Beta-lactam/transpept-like"/>
</dbReference>
<dbReference type="GO" id="GO:0005886">
    <property type="term" value="C:plasma membrane"/>
    <property type="evidence" value="ECO:0007669"/>
    <property type="project" value="UniProtKB-SubCell"/>
</dbReference>
<dbReference type="InterPro" id="IPR023346">
    <property type="entry name" value="Lysozyme-like_dom_sf"/>
</dbReference>
<dbReference type="InterPro" id="IPR001460">
    <property type="entry name" value="PCN-bd_Tpept"/>
</dbReference>
<evidence type="ECO:0000256" key="10">
    <source>
        <dbReference type="ARBA" id="ARBA00022670"/>
    </source>
</evidence>
<dbReference type="EMBL" id="CP043046">
    <property type="protein sequence ID" value="QEI08704.1"/>
    <property type="molecule type" value="Genomic_DNA"/>
</dbReference>
<dbReference type="GO" id="GO:0008955">
    <property type="term" value="F:peptidoglycan glycosyltransferase activity"/>
    <property type="evidence" value="ECO:0007669"/>
    <property type="project" value="UniProtKB-EC"/>
</dbReference>
<evidence type="ECO:0000256" key="9">
    <source>
        <dbReference type="ARBA" id="ARBA00022645"/>
    </source>
</evidence>
<evidence type="ECO:0000256" key="18">
    <source>
        <dbReference type="ARBA" id="ARBA00022989"/>
    </source>
</evidence>
<comment type="similarity">
    <text evidence="3">In the C-terminal section; belongs to the transpeptidase family.</text>
</comment>
<evidence type="ECO:0000256" key="12">
    <source>
        <dbReference type="ARBA" id="ARBA00022679"/>
    </source>
</evidence>